<dbReference type="PANTHER" id="PTHR46708">
    <property type="entry name" value="TENASCIN"/>
    <property type="match status" value="1"/>
</dbReference>
<dbReference type="InterPro" id="IPR003961">
    <property type="entry name" value="FN3_dom"/>
</dbReference>
<feature type="transmembrane region" description="Helical" evidence="10">
    <location>
        <begin position="267"/>
        <end position="288"/>
    </location>
</feature>
<keyword evidence="2 10" id="KW-0812">Transmembrane</keyword>
<comment type="subcellular location">
    <subcellularLocation>
        <location evidence="1">Membrane</location>
        <topology evidence="1">Single-pass membrane protein</topology>
    </subcellularLocation>
</comment>
<feature type="domain" description="Fibronectin type-III" evidence="11">
    <location>
        <begin position="140"/>
        <end position="235"/>
    </location>
</feature>
<organism evidence="12">
    <name type="scientific">Schizaphis graminum</name>
    <name type="common">Green bug aphid</name>
    <dbReference type="NCBI Taxonomy" id="13262"/>
    <lineage>
        <taxon>Eukaryota</taxon>
        <taxon>Metazoa</taxon>
        <taxon>Ecdysozoa</taxon>
        <taxon>Arthropoda</taxon>
        <taxon>Hexapoda</taxon>
        <taxon>Insecta</taxon>
        <taxon>Pterygota</taxon>
        <taxon>Neoptera</taxon>
        <taxon>Paraneoptera</taxon>
        <taxon>Hemiptera</taxon>
        <taxon>Sternorrhyncha</taxon>
        <taxon>Aphidomorpha</taxon>
        <taxon>Aphidoidea</taxon>
        <taxon>Aphididae</taxon>
        <taxon>Aphidini</taxon>
        <taxon>Schizaphis</taxon>
    </lineage>
</organism>
<dbReference type="Gene3D" id="2.60.40.10">
    <property type="entry name" value="Immunoglobulins"/>
    <property type="match status" value="3"/>
</dbReference>
<dbReference type="CDD" id="cd00063">
    <property type="entry name" value="FN3"/>
    <property type="match status" value="2"/>
</dbReference>
<dbReference type="InterPro" id="IPR050991">
    <property type="entry name" value="ECM_Regulatory_Proteins"/>
</dbReference>
<dbReference type="GO" id="GO:0016020">
    <property type="term" value="C:membrane"/>
    <property type="evidence" value="ECO:0007669"/>
    <property type="project" value="UniProtKB-SubCell"/>
</dbReference>
<dbReference type="InterPro" id="IPR013783">
    <property type="entry name" value="Ig-like_fold"/>
</dbReference>
<dbReference type="InterPro" id="IPR036116">
    <property type="entry name" value="FN3_sf"/>
</dbReference>
<dbReference type="SUPFAM" id="SSF49265">
    <property type="entry name" value="Fibronectin type III"/>
    <property type="match status" value="2"/>
</dbReference>
<dbReference type="Pfam" id="PF00041">
    <property type="entry name" value="fn3"/>
    <property type="match status" value="1"/>
</dbReference>
<reference evidence="12" key="1">
    <citation type="submission" date="2018-04" db="EMBL/GenBank/DDBJ databases">
        <title>Transcriptome of Schizaphis graminum biotype I.</title>
        <authorList>
            <person name="Scully E.D."/>
            <person name="Geib S.M."/>
            <person name="Palmer N.A."/>
            <person name="Koch K."/>
            <person name="Bradshaw J."/>
            <person name="Heng-Moss T."/>
            <person name="Sarath G."/>
        </authorList>
    </citation>
    <scope>NUCLEOTIDE SEQUENCE</scope>
</reference>
<keyword evidence="3" id="KW-0732">Signal</keyword>
<feature type="domain" description="Fibronectin type-III" evidence="11">
    <location>
        <begin position="43"/>
        <end position="136"/>
    </location>
</feature>
<dbReference type="InterPro" id="IPR056754">
    <property type="entry name" value="DSCAM/DSCAML_C"/>
</dbReference>
<proteinExistence type="predicted"/>
<protein>
    <submittedName>
        <fullName evidence="12">Down syndrome cell adhesion molecule-like protein Dscam2</fullName>
    </submittedName>
</protein>
<evidence type="ECO:0000313" key="12">
    <source>
        <dbReference type="EMBL" id="MBY18884.1"/>
    </source>
</evidence>
<evidence type="ECO:0000256" key="1">
    <source>
        <dbReference type="ARBA" id="ARBA00004167"/>
    </source>
</evidence>
<evidence type="ECO:0000256" key="8">
    <source>
        <dbReference type="ARBA" id="ARBA00023157"/>
    </source>
</evidence>
<evidence type="ECO:0000256" key="3">
    <source>
        <dbReference type="ARBA" id="ARBA00022729"/>
    </source>
</evidence>
<evidence type="ECO:0000256" key="7">
    <source>
        <dbReference type="ARBA" id="ARBA00023136"/>
    </source>
</evidence>
<evidence type="ECO:0000256" key="6">
    <source>
        <dbReference type="ARBA" id="ARBA00022989"/>
    </source>
</evidence>
<name>A0A2S2NP05_SCHGA</name>
<gene>
    <name evidence="12" type="primary">Dscam2_13</name>
    <name evidence="12" type="ORF">g.139066</name>
</gene>
<sequence>MMFDGSLSVGPVNDKTYSGNYTCHVENIFGRDQISYTLNILYPPSPPEFSVDPVSTSAIRVQWKPVKQPDAVTTGYVLNYHTGNEQQKSADVDSDRFTYTIDRLKCGTKYAVTMQTVNTVGISNVGRVVEVFTKGGVPKEPDKDTVLSVNSTSVTFMFDSWPTQMCNIHSFTYQYAANGRGGGWIKFPRQQLIGSDTFTVSKLQPATVYTIRMVVHTEAGDTSWEHRFATRTKSGGVVSLDTYSNDGGIIDDDDNLSIPNFAQMHKYVPAASALVCIVSFCICICVVVQRRKKDGAQYSRRRRSSSSAERKCSYEVDKQVEYTTSTLQRSKRDDSADKMFMGGGGKNIDYDVCPYATFSVMQTTPSGSRTPTHHRALSQTDCYETPDHVVHGLPIDKSYEISYISNQQTLPLTAAKSSASRKAMTPVHFLTDMDDEQCRKIIASNTVRKQSSESRGARRHYN</sequence>
<keyword evidence="8" id="KW-1015">Disulfide bond</keyword>
<keyword evidence="5" id="KW-0130">Cell adhesion</keyword>
<dbReference type="GO" id="GO:0007155">
    <property type="term" value="P:cell adhesion"/>
    <property type="evidence" value="ECO:0007669"/>
    <property type="project" value="UniProtKB-KW"/>
</dbReference>
<evidence type="ECO:0000256" key="5">
    <source>
        <dbReference type="ARBA" id="ARBA00022889"/>
    </source>
</evidence>
<evidence type="ECO:0000256" key="4">
    <source>
        <dbReference type="ARBA" id="ARBA00022737"/>
    </source>
</evidence>
<evidence type="ECO:0000259" key="11">
    <source>
        <dbReference type="PROSITE" id="PS50853"/>
    </source>
</evidence>
<dbReference type="PROSITE" id="PS50853">
    <property type="entry name" value="FN3"/>
    <property type="match status" value="2"/>
</dbReference>
<keyword evidence="9" id="KW-0393">Immunoglobulin domain</keyword>
<keyword evidence="4" id="KW-0677">Repeat</keyword>
<evidence type="ECO:0000256" key="2">
    <source>
        <dbReference type="ARBA" id="ARBA00022692"/>
    </source>
</evidence>
<dbReference type="PANTHER" id="PTHR46708:SF2">
    <property type="entry name" value="FIBRONECTIN TYPE-III DOMAIN-CONTAINING PROTEIN"/>
    <property type="match status" value="1"/>
</dbReference>
<dbReference type="Pfam" id="PF25059">
    <property type="entry name" value="FN3_DSCAM-DSCAML_C"/>
    <property type="match status" value="1"/>
</dbReference>
<evidence type="ECO:0000256" key="10">
    <source>
        <dbReference type="SAM" id="Phobius"/>
    </source>
</evidence>
<accession>A0A2S2NP05</accession>
<evidence type="ECO:0000256" key="9">
    <source>
        <dbReference type="ARBA" id="ARBA00023319"/>
    </source>
</evidence>
<dbReference type="AlphaFoldDB" id="A0A2S2NP05"/>
<keyword evidence="6 10" id="KW-1133">Transmembrane helix</keyword>
<dbReference type="SMART" id="SM00060">
    <property type="entry name" value="FN3"/>
    <property type="match status" value="2"/>
</dbReference>
<dbReference type="EMBL" id="GGMR01006265">
    <property type="protein sequence ID" value="MBY18884.1"/>
    <property type="molecule type" value="Transcribed_RNA"/>
</dbReference>
<keyword evidence="7 10" id="KW-0472">Membrane</keyword>